<evidence type="ECO:0000256" key="1">
    <source>
        <dbReference type="SAM" id="Phobius"/>
    </source>
</evidence>
<name>A0ABP8Z9E7_9ACTN</name>
<dbReference type="EMBL" id="BAABKN010000023">
    <property type="protein sequence ID" value="GAA4750183.1"/>
    <property type="molecule type" value="Genomic_DNA"/>
</dbReference>
<sequence>MADDRSDVRAIQYLTWALVALAAALAVTAIVLAVDNPEISGTTRGDSYPCLAPWDTVLNDADNYPGGEPPTDGDDIEARCEAAGRERFGYAVGFGVGAVVLVGSAVAVTWVEDRRPGG</sequence>
<organism evidence="2 3">
    <name type="scientific">Nocardioides endophyticus</name>
    <dbReference type="NCBI Taxonomy" id="1353775"/>
    <lineage>
        <taxon>Bacteria</taxon>
        <taxon>Bacillati</taxon>
        <taxon>Actinomycetota</taxon>
        <taxon>Actinomycetes</taxon>
        <taxon>Propionibacteriales</taxon>
        <taxon>Nocardioidaceae</taxon>
        <taxon>Nocardioides</taxon>
    </lineage>
</organism>
<gene>
    <name evidence="2" type="ORF">GCM10023350_39200</name>
</gene>
<feature type="transmembrane region" description="Helical" evidence="1">
    <location>
        <begin position="13"/>
        <end position="34"/>
    </location>
</feature>
<keyword evidence="1" id="KW-0472">Membrane</keyword>
<evidence type="ECO:0000313" key="2">
    <source>
        <dbReference type="EMBL" id="GAA4750183.1"/>
    </source>
</evidence>
<protein>
    <submittedName>
        <fullName evidence="2">Uncharacterized protein</fullName>
    </submittedName>
</protein>
<comment type="caution">
    <text evidence="2">The sequence shown here is derived from an EMBL/GenBank/DDBJ whole genome shotgun (WGS) entry which is preliminary data.</text>
</comment>
<feature type="transmembrane region" description="Helical" evidence="1">
    <location>
        <begin position="88"/>
        <end position="111"/>
    </location>
</feature>
<accession>A0ABP8Z9E7</accession>
<keyword evidence="1" id="KW-1133">Transmembrane helix</keyword>
<dbReference type="Proteomes" id="UP001499882">
    <property type="component" value="Unassembled WGS sequence"/>
</dbReference>
<reference evidence="3" key="1">
    <citation type="journal article" date="2019" name="Int. J. Syst. Evol. Microbiol.">
        <title>The Global Catalogue of Microorganisms (GCM) 10K type strain sequencing project: providing services to taxonomists for standard genome sequencing and annotation.</title>
        <authorList>
            <consortium name="The Broad Institute Genomics Platform"/>
            <consortium name="The Broad Institute Genome Sequencing Center for Infectious Disease"/>
            <person name="Wu L."/>
            <person name="Ma J."/>
        </authorList>
    </citation>
    <scope>NUCLEOTIDE SEQUENCE [LARGE SCALE GENOMIC DNA]</scope>
    <source>
        <strain evidence="3">JCM 18532</strain>
    </source>
</reference>
<keyword evidence="3" id="KW-1185">Reference proteome</keyword>
<keyword evidence="1" id="KW-0812">Transmembrane</keyword>
<proteinExistence type="predicted"/>
<evidence type="ECO:0000313" key="3">
    <source>
        <dbReference type="Proteomes" id="UP001499882"/>
    </source>
</evidence>